<gene>
    <name evidence="8" type="ORF">GCM10023338_13900</name>
</gene>
<evidence type="ECO:0000256" key="1">
    <source>
        <dbReference type="ARBA" id="ARBA00004651"/>
    </source>
</evidence>
<dbReference type="PANTHER" id="PTHR23291:SF115">
    <property type="entry name" value="MODULATOR OF FTSH PROTEASE YCCA"/>
    <property type="match status" value="1"/>
</dbReference>
<dbReference type="Proteomes" id="UP001500631">
    <property type="component" value="Unassembled WGS sequence"/>
</dbReference>
<feature type="transmembrane region" description="Helical" evidence="7">
    <location>
        <begin position="28"/>
        <end position="49"/>
    </location>
</feature>
<reference evidence="9" key="1">
    <citation type="journal article" date="2019" name="Int. J. Syst. Evol. Microbiol.">
        <title>The Global Catalogue of Microorganisms (GCM) 10K type strain sequencing project: providing services to taxonomists for standard genome sequencing and annotation.</title>
        <authorList>
            <consortium name="The Broad Institute Genomics Platform"/>
            <consortium name="The Broad Institute Genome Sequencing Center for Infectious Disease"/>
            <person name="Wu L."/>
            <person name="Ma J."/>
        </authorList>
    </citation>
    <scope>NUCLEOTIDE SEQUENCE [LARGE SCALE GENOMIC DNA]</scope>
    <source>
        <strain evidence="9">JCM 18424</strain>
    </source>
</reference>
<evidence type="ECO:0000256" key="5">
    <source>
        <dbReference type="ARBA" id="ARBA00022989"/>
    </source>
</evidence>
<accession>A0ABP9MUB3</accession>
<evidence type="ECO:0000313" key="9">
    <source>
        <dbReference type="Proteomes" id="UP001500631"/>
    </source>
</evidence>
<feature type="transmembrane region" description="Helical" evidence="7">
    <location>
        <begin position="86"/>
        <end position="107"/>
    </location>
</feature>
<dbReference type="RefSeq" id="WP_077925471.1">
    <property type="nucleotide sequence ID" value="NZ_BAABKE010000004.1"/>
</dbReference>
<comment type="subcellular location">
    <subcellularLocation>
        <location evidence="1">Cell membrane</location>
        <topology evidence="1">Multi-pass membrane protein</topology>
    </subcellularLocation>
</comment>
<evidence type="ECO:0000256" key="3">
    <source>
        <dbReference type="ARBA" id="ARBA00022475"/>
    </source>
</evidence>
<feature type="transmembrane region" description="Helical" evidence="7">
    <location>
        <begin position="175"/>
        <end position="195"/>
    </location>
</feature>
<dbReference type="Pfam" id="PF01027">
    <property type="entry name" value="Bax1-I"/>
    <property type="match status" value="1"/>
</dbReference>
<dbReference type="InterPro" id="IPR006214">
    <property type="entry name" value="Bax_inhibitor_1-related"/>
</dbReference>
<dbReference type="PANTHER" id="PTHR23291">
    <property type="entry name" value="BAX INHIBITOR-RELATED"/>
    <property type="match status" value="1"/>
</dbReference>
<keyword evidence="6 7" id="KW-0472">Membrane</keyword>
<keyword evidence="4 7" id="KW-0812">Transmembrane</keyword>
<evidence type="ECO:0000256" key="4">
    <source>
        <dbReference type="ARBA" id="ARBA00022692"/>
    </source>
</evidence>
<keyword evidence="9" id="KW-1185">Reference proteome</keyword>
<protein>
    <submittedName>
        <fullName evidence="8">Bax inhibitor-1 family protein</fullName>
    </submittedName>
</protein>
<name>A0ABP9MUB3_9GAMM</name>
<feature type="transmembrane region" description="Helical" evidence="7">
    <location>
        <begin position="61"/>
        <end position="79"/>
    </location>
</feature>
<feature type="transmembrane region" description="Helical" evidence="7">
    <location>
        <begin position="151"/>
        <end position="169"/>
    </location>
</feature>
<dbReference type="EMBL" id="BAABKE010000004">
    <property type="protein sequence ID" value="GAA5099855.1"/>
    <property type="molecule type" value="Genomic_DNA"/>
</dbReference>
<comment type="caution">
    <text evidence="8">The sequence shown here is derived from an EMBL/GenBank/DDBJ whole genome shotgun (WGS) entry which is preliminary data.</text>
</comment>
<evidence type="ECO:0000256" key="2">
    <source>
        <dbReference type="ARBA" id="ARBA00010350"/>
    </source>
</evidence>
<evidence type="ECO:0000313" key="8">
    <source>
        <dbReference type="EMBL" id="GAA5099855.1"/>
    </source>
</evidence>
<keyword evidence="5 7" id="KW-1133">Transmembrane helix</keyword>
<feature type="transmembrane region" description="Helical" evidence="7">
    <location>
        <begin position="119"/>
        <end position="139"/>
    </location>
</feature>
<organism evidence="8 9">
    <name type="scientific">Wohlfahrtiimonas larvae</name>
    <dbReference type="NCBI Taxonomy" id="1157986"/>
    <lineage>
        <taxon>Bacteria</taxon>
        <taxon>Pseudomonadati</taxon>
        <taxon>Pseudomonadota</taxon>
        <taxon>Gammaproteobacteria</taxon>
        <taxon>Cardiobacteriales</taxon>
        <taxon>Ignatzschineriaceae</taxon>
        <taxon>Wohlfahrtiimonas</taxon>
    </lineage>
</organism>
<evidence type="ECO:0000256" key="6">
    <source>
        <dbReference type="ARBA" id="ARBA00023136"/>
    </source>
</evidence>
<keyword evidence="3" id="KW-1003">Cell membrane</keyword>
<sequence>MNSYYGQDNNLVHTQESALAANKIIRQAYALVGLSLIPTAIGVWVGFMMNGLLVNIMRSSPFIYFIGVMAVFYGLIFMIEKNRRNSMGIALMFVFTFGMGFMLQPLLATVGSMSNGVNLISTAVFGTAAIFVGLALVGNNTSKDYSFLGRYIGILFFVLMVTIILNYFFLQMPMISLVVSFAVIAFSSMAIVYRINMAARGGEDSYISLALDIYISLYNIFSSLLRILGIFGGDD</sequence>
<proteinExistence type="inferred from homology"/>
<comment type="similarity">
    <text evidence="2 7">Belongs to the BI1 family.</text>
</comment>
<feature type="transmembrane region" description="Helical" evidence="7">
    <location>
        <begin position="207"/>
        <end position="231"/>
    </location>
</feature>
<evidence type="ECO:0000256" key="7">
    <source>
        <dbReference type="RuleBase" id="RU004379"/>
    </source>
</evidence>